<sequence length="484" mass="54742">MQPKYLNRVHSVSPECKKQCFRHFTEYQQIDVIQTINGFDTKNEHDIYLQVLIQAIPVPRRCKGTVSVSEHIDGLIQRTFCLPYINDIPTLPTRRAYPEEDVPIKNEKLVDIAKCRQYIAEGERAPTTSASSINIPDSRPPTDRPHAYLDRPHSLPDRTLSTYLFIQAGGHKLFRGTGTRLKWQSQEPSRRLSTSIITLANKTFSHAGVVPDNATGRLVFSGISGSPYALAFWRYCIDHVTLIGSQDLTVKSCQNLSTLLHILFDHAQHIDTGIAEGLPGMLGIMLKIRHEPPWFVGSQVPGSKEEVGEADDTTPQRNFSHDALLPLLMHLLEILLEGIFVHNSIAAYSTSDFVVTAVLRHGKTMVHNRAMPGVMSQLELQLKVNEIHVSHLRRFCPLPLTACMNACCWPTWSEKVLHSTYWQIPFLDTKMPIILCEKTYCTSNGITHLNLLILWTVCGALPYYNKVTSHKIRYRSANRHAVRP</sequence>
<gene>
    <name evidence="1" type="ORF">PR048_027767</name>
</gene>
<organism evidence="1 2">
    <name type="scientific">Dryococelus australis</name>
    <dbReference type="NCBI Taxonomy" id="614101"/>
    <lineage>
        <taxon>Eukaryota</taxon>
        <taxon>Metazoa</taxon>
        <taxon>Ecdysozoa</taxon>
        <taxon>Arthropoda</taxon>
        <taxon>Hexapoda</taxon>
        <taxon>Insecta</taxon>
        <taxon>Pterygota</taxon>
        <taxon>Neoptera</taxon>
        <taxon>Polyneoptera</taxon>
        <taxon>Phasmatodea</taxon>
        <taxon>Verophasmatodea</taxon>
        <taxon>Anareolatae</taxon>
        <taxon>Phasmatidae</taxon>
        <taxon>Eurycanthinae</taxon>
        <taxon>Dryococelus</taxon>
    </lineage>
</organism>
<keyword evidence="2" id="KW-1185">Reference proteome</keyword>
<comment type="caution">
    <text evidence="1">The sequence shown here is derived from an EMBL/GenBank/DDBJ whole genome shotgun (WGS) entry which is preliminary data.</text>
</comment>
<dbReference type="EMBL" id="JARBHB010000012">
    <property type="protein sequence ID" value="KAJ8871450.1"/>
    <property type="molecule type" value="Genomic_DNA"/>
</dbReference>
<evidence type="ECO:0000313" key="2">
    <source>
        <dbReference type="Proteomes" id="UP001159363"/>
    </source>
</evidence>
<reference evidence="1 2" key="1">
    <citation type="submission" date="2023-02" db="EMBL/GenBank/DDBJ databases">
        <title>LHISI_Scaffold_Assembly.</title>
        <authorList>
            <person name="Stuart O.P."/>
            <person name="Cleave R."/>
            <person name="Magrath M.J.L."/>
            <person name="Mikheyev A.S."/>
        </authorList>
    </citation>
    <scope>NUCLEOTIDE SEQUENCE [LARGE SCALE GENOMIC DNA]</scope>
    <source>
        <strain evidence="1">Daus_M_001</strain>
        <tissue evidence="1">Leg muscle</tissue>
    </source>
</reference>
<evidence type="ECO:0000313" key="1">
    <source>
        <dbReference type="EMBL" id="KAJ8871450.1"/>
    </source>
</evidence>
<name>A0ABQ9GHF9_9NEOP</name>
<dbReference type="Proteomes" id="UP001159363">
    <property type="component" value="Chromosome 11"/>
</dbReference>
<accession>A0ABQ9GHF9</accession>
<protein>
    <submittedName>
        <fullName evidence="1">Uncharacterized protein</fullName>
    </submittedName>
</protein>
<proteinExistence type="predicted"/>